<gene>
    <name evidence="1" type="ORF">DMENIID0003_10280</name>
    <name evidence="2" type="ORF">DMENIID0003_11650</name>
</gene>
<proteinExistence type="predicted"/>
<evidence type="ECO:0008006" key="3">
    <source>
        <dbReference type="Google" id="ProtNLM"/>
    </source>
</evidence>
<evidence type="ECO:0000313" key="2">
    <source>
        <dbReference type="EMBL" id="BFD48091.1"/>
    </source>
</evidence>
<dbReference type="InterPro" id="IPR012337">
    <property type="entry name" value="RNaseH-like_sf"/>
</dbReference>
<accession>A0AAT9GED8</accession>
<dbReference type="InterPro" id="IPR014737">
    <property type="entry name" value="Transposase_Tn5-like_C"/>
</dbReference>
<protein>
    <recommendedName>
        <fullName evidence="3">Secreted protein</fullName>
    </recommendedName>
</protein>
<reference evidence="2" key="1">
    <citation type="submission" date="2024-01" db="EMBL/GenBank/DDBJ databases">
        <title>Sequencing the genomes of a sandfly, Sergentomyia squamirostris, and its two endosymbionts.</title>
        <authorList>
            <person name="Itokawa K."/>
            <person name="Sanjoba C."/>
        </authorList>
    </citation>
    <scope>NUCLEOTIDE SEQUENCE</scope>
    <source>
        <strain evidence="2">WSSQ</strain>
    </source>
</reference>
<evidence type="ECO:0000313" key="1">
    <source>
        <dbReference type="EMBL" id="BFD47954.1"/>
    </source>
</evidence>
<dbReference type="AlphaFoldDB" id="A0AAT9GED8"/>
<sequence>MRYLTVMSIIAWRIFFITSIARTNPTLPCTALLAEEEWKVLYVKIHRKPCPNIAPTIKEAVS</sequence>
<dbReference type="EMBL" id="AP029172">
    <property type="protein sequence ID" value="BFD47954.1"/>
    <property type="molecule type" value="Genomic_DNA"/>
</dbReference>
<name>A0AAT9GED8_9RICK</name>
<dbReference type="SUPFAM" id="SSF53098">
    <property type="entry name" value="Ribonuclease H-like"/>
    <property type="match status" value="1"/>
</dbReference>
<dbReference type="EMBL" id="AP029172">
    <property type="protein sequence ID" value="BFD48091.1"/>
    <property type="molecule type" value="Genomic_DNA"/>
</dbReference>
<dbReference type="Gene3D" id="1.10.740.10">
    <property type="entry name" value="Transferase Inhibitor Protein From Tn5, Chain"/>
    <property type="match status" value="1"/>
</dbReference>
<organism evidence="2">
    <name type="scientific">Wolbachia endosymbiont of Sergentomyia squamirostris</name>
    <dbReference type="NCBI Taxonomy" id="3113640"/>
    <lineage>
        <taxon>Bacteria</taxon>
        <taxon>Pseudomonadati</taxon>
        <taxon>Pseudomonadota</taxon>
        <taxon>Alphaproteobacteria</taxon>
        <taxon>Rickettsiales</taxon>
        <taxon>Anaplasmataceae</taxon>
        <taxon>Wolbachieae</taxon>
        <taxon>Wolbachia</taxon>
    </lineage>
</organism>